<accession>A0A919B1G9</accession>
<keyword evidence="5" id="KW-0963">Cytoplasm</keyword>
<reference evidence="12" key="2">
    <citation type="submission" date="2020-09" db="EMBL/GenBank/DDBJ databases">
        <authorList>
            <person name="Sun Q."/>
            <person name="Ohkuma M."/>
        </authorList>
    </citation>
    <scope>NUCLEOTIDE SEQUENCE</scope>
    <source>
        <strain evidence="12">JCM 4059</strain>
    </source>
</reference>
<keyword evidence="13" id="KW-1185">Reference proteome</keyword>
<dbReference type="Gene3D" id="3.40.50.150">
    <property type="entry name" value="Vaccinia Virus protein VP39"/>
    <property type="match status" value="1"/>
</dbReference>
<dbReference type="SUPFAM" id="SSF53335">
    <property type="entry name" value="S-adenosyl-L-methionine-dependent methyltransferases"/>
    <property type="match status" value="1"/>
</dbReference>
<evidence type="ECO:0000256" key="9">
    <source>
        <dbReference type="ARBA" id="ARBA00030757"/>
    </source>
</evidence>
<dbReference type="Pfam" id="PF01135">
    <property type="entry name" value="PCMT"/>
    <property type="match status" value="1"/>
</dbReference>
<organism evidence="12 13">
    <name type="scientific">Streptomyces mashuensis</name>
    <dbReference type="NCBI Taxonomy" id="33904"/>
    <lineage>
        <taxon>Bacteria</taxon>
        <taxon>Bacillati</taxon>
        <taxon>Actinomycetota</taxon>
        <taxon>Actinomycetes</taxon>
        <taxon>Kitasatosporales</taxon>
        <taxon>Streptomycetaceae</taxon>
        <taxon>Streptomyces</taxon>
    </lineage>
</organism>
<dbReference type="EMBL" id="BNBD01000003">
    <property type="protein sequence ID" value="GHF38897.1"/>
    <property type="molecule type" value="Genomic_DNA"/>
</dbReference>
<comment type="caution">
    <text evidence="12">The sequence shown here is derived from an EMBL/GenBank/DDBJ whole genome shotgun (WGS) entry which is preliminary data.</text>
</comment>
<dbReference type="CDD" id="cd02440">
    <property type="entry name" value="AdoMet_MTases"/>
    <property type="match status" value="1"/>
</dbReference>
<evidence type="ECO:0000256" key="3">
    <source>
        <dbReference type="ARBA" id="ARBA00011890"/>
    </source>
</evidence>
<dbReference type="PANTHER" id="PTHR11579">
    <property type="entry name" value="PROTEIN-L-ISOASPARTATE O-METHYLTRANSFERASE"/>
    <property type="match status" value="1"/>
</dbReference>
<sequence length="392" mass="42488">MPQNVPSGEPAALRGLLAGIIEENGALPEKWASAITAVPRRLHLPRVIWQRDDQGNYIAIDAETNFGDWFSAAYAATSVVTQVNDGNPVDPDVSAFPSSSASAPSIVARMLSMLDPRPGQRVLEIGTGTGWNAALLAHAIGEDNVVTIEVDATLAEQAATALKQTAPGVRVVCGDGTLGYPEGAPYDHVLATCSVSAIPEAWIEQIRPGGTILTPWSRPWCDYGLLHLAVEAGGKAAGRFHPYAAFMRARGHRLGLRLFRDVVADDHQPDESRTSLSPWSVAGDDWDAQFALGLRCPDLWHVWHDDPDVDGVATRLWVVTADGSSWAAVDHDGRQDDEFAVWQHGPRRLWNEVEAAWHWWTAKGRPEPSCFGLTVAGAKQEVWLGVPQTVVN</sequence>
<dbReference type="AlphaFoldDB" id="A0A919B1G9"/>
<evidence type="ECO:0000256" key="8">
    <source>
        <dbReference type="ARBA" id="ARBA00022691"/>
    </source>
</evidence>
<keyword evidence="8" id="KW-0949">S-adenosyl-L-methionine</keyword>
<protein>
    <recommendedName>
        <fullName evidence="4">Protein-L-isoaspartate O-methyltransferase</fullName>
        <ecNumber evidence="3">2.1.1.77</ecNumber>
    </recommendedName>
    <alternativeName>
        <fullName evidence="11">L-isoaspartyl protein carboxyl methyltransferase</fullName>
    </alternativeName>
    <alternativeName>
        <fullName evidence="9">Protein L-isoaspartyl methyltransferase</fullName>
    </alternativeName>
    <alternativeName>
        <fullName evidence="10">Protein-beta-aspartate methyltransferase</fullName>
    </alternativeName>
</protein>
<keyword evidence="6" id="KW-0489">Methyltransferase</keyword>
<evidence type="ECO:0000256" key="2">
    <source>
        <dbReference type="ARBA" id="ARBA00005369"/>
    </source>
</evidence>
<proteinExistence type="inferred from homology"/>
<dbReference type="GO" id="GO:0032259">
    <property type="term" value="P:methylation"/>
    <property type="evidence" value="ECO:0007669"/>
    <property type="project" value="UniProtKB-KW"/>
</dbReference>
<dbReference type="Proteomes" id="UP000638313">
    <property type="component" value="Unassembled WGS sequence"/>
</dbReference>
<evidence type="ECO:0000256" key="10">
    <source>
        <dbReference type="ARBA" id="ARBA00031323"/>
    </source>
</evidence>
<gene>
    <name evidence="12" type="primary">pcm</name>
    <name evidence="12" type="ORF">GCM10010218_20190</name>
</gene>
<keyword evidence="7" id="KW-0808">Transferase</keyword>
<comment type="similarity">
    <text evidence="2">Belongs to the methyltransferase superfamily. L-isoaspartyl/D-aspartyl protein methyltransferase family.</text>
</comment>
<reference evidence="12" key="1">
    <citation type="journal article" date="2014" name="Int. J. Syst. Evol. Microbiol.">
        <title>Complete genome sequence of Corynebacterium casei LMG S-19264T (=DSM 44701T), isolated from a smear-ripened cheese.</title>
        <authorList>
            <consortium name="US DOE Joint Genome Institute (JGI-PGF)"/>
            <person name="Walter F."/>
            <person name="Albersmeier A."/>
            <person name="Kalinowski J."/>
            <person name="Ruckert C."/>
        </authorList>
    </citation>
    <scope>NUCLEOTIDE SEQUENCE</scope>
    <source>
        <strain evidence="12">JCM 4059</strain>
    </source>
</reference>
<evidence type="ECO:0000256" key="1">
    <source>
        <dbReference type="ARBA" id="ARBA00004496"/>
    </source>
</evidence>
<evidence type="ECO:0000256" key="4">
    <source>
        <dbReference type="ARBA" id="ARBA00013346"/>
    </source>
</evidence>
<evidence type="ECO:0000313" key="13">
    <source>
        <dbReference type="Proteomes" id="UP000638313"/>
    </source>
</evidence>
<evidence type="ECO:0000256" key="5">
    <source>
        <dbReference type="ARBA" id="ARBA00022490"/>
    </source>
</evidence>
<evidence type="ECO:0000313" key="12">
    <source>
        <dbReference type="EMBL" id="GHF38897.1"/>
    </source>
</evidence>
<dbReference type="EC" id="2.1.1.77" evidence="3"/>
<dbReference type="GO" id="GO:0004719">
    <property type="term" value="F:protein-L-isoaspartate (D-aspartate) O-methyltransferase activity"/>
    <property type="evidence" value="ECO:0007669"/>
    <property type="project" value="UniProtKB-EC"/>
</dbReference>
<dbReference type="PANTHER" id="PTHR11579:SF0">
    <property type="entry name" value="PROTEIN-L-ISOASPARTATE(D-ASPARTATE) O-METHYLTRANSFERASE"/>
    <property type="match status" value="1"/>
</dbReference>
<name>A0A919B1G9_9ACTN</name>
<dbReference type="InterPro" id="IPR029063">
    <property type="entry name" value="SAM-dependent_MTases_sf"/>
</dbReference>
<comment type="subcellular location">
    <subcellularLocation>
        <location evidence="1">Cytoplasm</location>
    </subcellularLocation>
</comment>
<evidence type="ECO:0000256" key="7">
    <source>
        <dbReference type="ARBA" id="ARBA00022679"/>
    </source>
</evidence>
<dbReference type="InterPro" id="IPR000682">
    <property type="entry name" value="PCMT"/>
</dbReference>
<evidence type="ECO:0000256" key="6">
    <source>
        <dbReference type="ARBA" id="ARBA00022603"/>
    </source>
</evidence>
<dbReference type="RefSeq" id="WP_190129148.1">
    <property type="nucleotide sequence ID" value="NZ_BNBD01000003.1"/>
</dbReference>
<dbReference type="GO" id="GO:0005737">
    <property type="term" value="C:cytoplasm"/>
    <property type="evidence" value="ECO:0007669"/>
    <property type="project" value="UniProtKB-SubCell"/>
</dbReference>
<evidence type="ECO:0000256" key="11">
    <source>
        <dbReference type="ARBA" id="ARBA00031350"/>
    </source>
</evidence>